<reference evidence="11 12" key="1">
    <citation type="submission" date="2021-03" db="EMBL/GenBank/DDBJ databases">
        <title>Enterococcal diversity collection.</title>
        <authorList>
            <person name="Gilmore M.S."/>
            <person name="Schwartzman J."/>
            <person name="Van Tyne D."/>
            <person name="Martin M."/>
            <person name="Earl A.M."/>
            <person name="Manson A.L."/>
            <person name="Straub T."/>
            <person name="Salamzade R."/>
            <person name="Saavedra J."/>
            <person name="Lebreton F."/>
            <person name="Prichula J."/>
            <person name="Schaufler K."/>
            <person name="Gaca A."/>
            <person name="Sgardioli B."/>
            <person name="Wagenaar J."/>
            <person name="Strong T."/>
        </authorList>
    </citation>
    <scope>NUCLEOTIDE SEQUENCE [LARGE SCALE GENOMIC DNA]</scope>
    <source>
        <strain evidence="11 12">DIV0080</strain>
    </source>
</reference>
<keyword evidence="9 10" id="KW-0472">Membrane</keyword>
<accession>A0ABS3HVH9</accession>
<keyword evidence="12" id="KW-1185">Reference proteome</keyword>
<evidence type="ECO:0000256" key="3">
    <source>
        <dbReference type="ARBA" id="ARBA00022448"/>
    </source>
</evidence>
<evidence type="ECO:0000256" key="4">
    <source>
        <dbReference type="ARBA" id="ARBA00022475"/>
    </source>
</evidence>
<protein>
    <submittedName>
        <fullName evidence="11">Preprotein translocase subunit YajC</fullName>
    </submittedName>
</protein>
<name>A0ABS3HVH9_9ENTE</name>
<keyword evidence="3" id="KW-0813">Transport</keyword>
<evidence type="ECO:0000256" key="8">
    <source>
        <dbReference type="ARBA" id="ARBA00023010"/>
    </source>
</evidence>
<evidence type="ECO:0000256" key="10">
    <source>
        <dbReference type="SAM" id="Phobius"/>
    </source>
</evidence>
<evidence type="ECO:0000313" key="12">
    <source>
        <dbReference type="Proteomes" id="UP000664857"/>
    </source>
</evidence>
<comment type="similarity">
    <text evidence="2">Belongs to the YajC family.</text>
</comment>
<dbReference type="RefSeq" id="WP_206968041.1">
    <property type="nucleotide sequence ID" value="NZ_JAFLVX010000035.1"/>
</dbReference>
<evidence type="ECO:0000256" key="6">
    <source>
        <dbReference type="ARBA" id="ARBA00022927"/>
    </source>
</evidence>
<comment type="caution">
    <text evidence="11">The sequence shown here is derived from an EMBL/GenBank/DDBJ whole genome shotgun (WGS) entry which is preliminary data.</text>
</comment>
<evidence type="ECO:0000256" key="9">
    <source>
        <dbReference type="ARBA" id="ARBA00023136"/>
    </source>
</evidence>
<keyword evidence="5 10" id="KW-0812">Transmembrane</keyword>
<dbReference type="NCBIfam" id="TIGR00739">
    <property type="entry name" value="yajC"/>
    <property type="match status" value="1"/>
</dbReference>
<dbReference type="EMBL" id="JAFLVX010000035">
    <property type="protein sequence ID" value="MBO0477764.1"/>
    <property type="molecule type" value="Genomic_DNA"/>
</dbReference>
<evidence type="ECO:0000256" key="5">
    <source>
        <dbReference type="ARBA" id="ARBA00022692"/>
    </source>
</evidence>
<proteinExistence type="inferred from homology"/>
<dbReference type="PANTHER" id="PTHR33909">
    <property type="entry name" value="SEC TRANSLOCON ACCESSORY COMPLEX SUBUNIT YAJC"/>
    <property type="match status" value="1"/>
</dbReference>
<comment type="subcellular location">
    <subcellularLocation>
        <location evidence="1">Cell membrane</location>
        <topology evidence="1">Single-pass membrane protein</topology>
    </subcellularLocation>
</comment>
<evidence type="ECO:0000256" key="2">
    <source>
        <dbReference type="ARBA" id="ARBA00006742"/>
    </source>
</evidence>
<gene>
    <name evidence="11" type="primary">yajC</name>
    <name evidence="11" type="ORF">DOK76_11825</name>
</gene>
<evidence type="ECO:0000256" key="7">
    <source>
        <dbReference type="ARBA" id="ARBA00022989"/>
    </source>
</evidence>
<keyword evidence="7 10" id="KW-1133">Transmembrane helix</keyword>
<dbReference type="PANTHER" id="PTHR33909:SF1">
    <property type="entry name" value="SEC TRANSLOCON ACCESSORY COMPLEX SUBUNIT YAJC"/>
    <property type="match status" value="1"/>
</dbReference>
<dbReference type="SMART" id="SM01323">
    <property type="entry name" value="YajC"/>
    <property type="match status" value="1"/>
</dbReference>
<dbReference type="Proteomes" id="UP000664857">
    <property type="component" value="Unassembled WGS sequence"/>
</dbReference>
<keyword evidence="4" id="KW-1003">Cell membrane</keyword>
<evidence type="ECO:0000256" key="1">
    <source>
        <dbReference type="ARBA" id="ARBA00004162"/>
    </source>
</evidence>
<organism evidence="11 12">
    <name type="scientific">Candidatus Vagococcus giribetii</name>
    <dbReference type="NCBI Taxonomy" id="2230876"/>
    <lineage>
        <taxon>Bacteria</taxon>
        <taxon>Bacillati</taxon>
        <taxon>Bacillota</taxon>
        <taxon>Bacilli</taxon>
        <taxon>Lactobacillales</taxon>
        <taxon>Enterococcaceae</taxon>
        <taxon>Vagococcus</taxon>
    </lineage>
</organism>
<keyword evidence="6" id="KW-0653">Protein transport</keyword>
<feature type="transmembrane region" description="Helical" evidence="10">
    <location>
        <begin position="6"/>
        <end position="26"/>
    </location>
</feature>
<evidence type="ECO:0000313" key="11">
    <source>
        <dbReference type="EMBL" id="MBO0477764.1"/>
    </source>
</evidence>
<dbReference type="InterPro" id="IPR003849">
    <property type="entry name" value="Preprotein_translocase_YajC"/>
</dbReference>
<sequence>MWENILYTSIALIIIIVFIAAVVYVVNMKNLKKQKEHFKQIHQSIQVGAKVEVLNGIYGKVAAINEDTIDLKVKSGSIVEVSRYAVTKVL</sequence>
<keyword evidence="8" id="KW-0811">Translocation</keyword>
<dbReference type="Pfam" id="PF02699">
    <property type="entry name" value="YajC"/>
    <property type="match status" value="1"/>
</dbReference>